<evidence type="ECO:0000313" key="9">
    <source>
        <dbReference type="Proteomes" id="UP000236497"/>
    </source>
</evidence>
<evidence type="ECO:0000256" key="5">
    <source>
        <dbReference type="ARBA" id="ARBA00023136"/>
    </source>
</evidence>
<feature type="transmembrane region" description="Helical" evidence="7">
    <location>
        <begin position="103"/>
        <end position="122"/>
    </location>
</feature>
<comment type="similarity">
    <text evidence="2 6">Belongs to the ABC-3 integral membrane protein family.</text>
</comment>
<evidence type="ECO:0000256" key="1">
    <source>
        <dbReference type="ARBA" id="ARBA00004141"/>
    </source>
</evidence>
<evidence type="ECO:0000256" key="7">
    <source>
        <dbReference type="SAM" id="Phobius"/>
    </source>
</evidence>
<gene>
    <name evidence="8" type="ORF">HHT355_0159</name>
</gene>
<accession>A0A0H5SSU3</accession>
<dbReference type="GO" id="GO:0043190">
    <property type="term" value="C:ATP-binding cassette (ABC) transporter complex"/>
    <property type="evidence" value="ECO:0007669"/>
    <property type="project" value="InterPro"/>
</dbReference>
<dbReference type="GO" id="GO:0010043">
    <property type="term" value="P:response to zinc ion"/>
    <property type="evidence" value="ECO:0007669"/>
    <property type="project" value="TreeGrafter"/>
</dbReference>
<keyword evidence="9" id="KW-1185">Reference proteome</keyword>
<keyword evidence="5 7" id="KW-0472">Membrane</keyword>
<keyword evidence="4 7" id="KW-1133">Transmembrane helix</keyword>
<dbReference type="InterPro" id="IPR037294">
    <property type="entry name" value="ABC_BtuC-like"/>
</dbReference>
<feature type="transmembrane region" description="Helical" evidence="7">
    <location>
        <begin position="64"/>
        <end position="91"/>
    </location>
</feature>
<dbReference type="RefSeq" id="WP_170124951.1">
    <property type="nucleotide sequence ID" value="NZ_CVTD020000007.1"/>
</dbReference>
<dbReference type="SUPFAM" id="SSF81345">
    <property type="entry name" value="ABC transporter involved in vitamin B12 uptake, BtuC"/>
    <property type="match status" value="1"/>
</dbReference>
<evidence type="ECO:0000256" key="2">
    <source>
        <dbReference type="ARBA" id="ARBA00008034"/>
    </source>
</evidence>
<keyword evidence="6" id="KW-0813">Transport</keyword>
<proteinExistence type="inferred from homology"/>
<protein>
    <submittedName>
        <fullName evidence="8">Putative membrane protein</fullName>
    </submittedName>
</protein>
<feature type="transmembrane region" description="Helical" evidence="7">
    <location>
        <begin position="142"/>
        <end position="160"/>
    </location>
</feature>
<keyword evidence="3 6" id="KW-0812">Transmembrane</keyword>
<feature type="transmembrane region" description="Helical" evidence="7">
    <location>
        <begin position="180"/>
        <end position="197"/>
    </location>
</feature>
<feature type="transmembrane region" description="Helical" evidence="7">
    <location>
        <begin position="259"/>
        <end position="277"/>
    </location>
</feature>
<dbReference type="Gene3D" id="1.10.3470.10">
    <property type="entry name" value="ABC transporter involved in vitamin B12 uptake, BtuC"/>
    <property type="match status" value="1"/>
</dbReference>
<dbReference type="EMBL" id="CVTD020000007">
    <property type="protein sequence ID" value="CRZ33373.1"/>
    <property type="molecule type" value="Genomic_DNA"/>
</dbReference>
<sequence length="280" mass="30447">MNTIYNLLETILPFSWIEYNFMKNALLAVVIITPLFGILGTMIVNNRMAFFSDALGHSALTGIALGAIMGIADTNFSMTAYAIIFAVLLNYIKNKKTLSTDTLISVFSSFSMALGLVILSRGGNFSKYSSLLLGDILSINPMEIRLLCIILIVTLIYWFVGFNKLHSVAINTSLAKSKKININLVEASFCILIAVIVMLSIKWVGILIINALLTLPAAAGRNIASNMREYHLFSLLISVFSGITGLILSFYLGTATGPTVVIIAALIFFITLIIGTVKSK</sequence>
<dbReference type="Pfam" id="PF00950">
    <property type="entry name" value="ABC-3"/>
    <property type="match status" value="1"/>
</dbReference>
<feature type="transmembrane region" description="Helical" evidence="7">
    <location>
        <begin position="25"/>
        <end position="44"/>
    </location>
</feature>
<dbReference type="AlphaFoldDB" id="A0A0H5SSU3"/>
<evidence type="ECO:0000256" key="6">
    <source>
        <dbReference type="RuleBase" id="RU003943"/>
    </source>
</evidence>
<dbReference type="GO" id="GO:0055085">
    <property type="term" value="P:transmembrane transport"/>
    <property type="evidence" value="ECO:0007669"/>
    <property type="project" value="InterPro"/>
</dbReference>
<feature type="transmembrane region" description="Helical" evidence="7">
    <location>
        <begin position="203"/>
        <end position="220"/>
    </location>
</feature>
<comment type="subcellular location">
    <subcellularLocation>
        <location evidence="6">Cell membrane</location>
        <topology evidence="6">Multi-pass membrane protein</topology>
    </subcellularLocation>
    <subcellularLocation>
        <location evidence="1">Membrane</location>
        <topology evidence="1">Multi-pass membrane protein</topology>
    </subcellularLocation>
</comment>
<evidence type="ECO:0000256" key="4">
    <source>
        <dbReference type="ARBA" id="ARBA00022989"/>
    </source>
</evidence>
<dbReference type="PANTHER" id="PTHR30477">
    <property type="entry name" value="ABC-TRANSPORTER METAL-BINDING PROTEIN"/>
    <property type="match status" value="1"/>
</dbReference>
<evidence type="ECO:0000256" key="3">
    <source>
        <dbReference type="ARBA" id="ARBA00022692"/>
    </source>
</evidence>
<dbReference type="Proteomes" id="UP000236497">
    <property type="component" value="Unassembled WGS sequence"/>
</dbReference>
<organism evidence="8 9">
    <name type="scientific">Herbinix hemicellulosilytica</name>
    <dbReference type="NCBI Taxonomy" id="1564487"/>
    <lineage>
        <taxon>Bacteria</taxon>
        <taxon>Bacillati</taxon>
        <taxon>Bacillota</taxon>
        <taxon>Clostridia</taxon>
        <taxon>Lachnospirales</taxon>
        <taxon>Lachnospiraceae</taxon>
        <taxon>Herbinix</taxon>
    </lineage>
</organism>
<feature type="transmembrane region" description="Helical" evidence="7">
    <location>
        <begin position="232"/>
        <end position="253"/>
    </location>
</feature>
<reference evidence="8 9" key="1">
    <citation type="submission" date="2015-06" db="EMBL/GenBank/DDBJ databases">
        <authorList>
            <person name="Wibberg Daniel"/>
        </authorList>
    </citation>
    <scope>NUCLEOTIDE SEQUENCE [LARGE SCALE GENOMIC DNA]</scope>
    <source>
        <strain evidence="8 9">T3/55T</strain>
    </source>
</reference>
<dbReference type="PANTHER" id="PTHR30477:SF0">
    <property type="entry name" value="METAL TRANSPORT SYSTEM MEMBRANE PROTEIN TM_0125-RELATED"/>
    <property type="match status" value="1"/>
</dbReference>
<dbReference type="InterPro" id="IPR001626">
    <property type="entry name" value="ABC_TroCD"/>
</dbReference>
<name>A0A0H5SSU3_HERHM</name>
<evidence type="ECO:0000313" key="8">
    <source>
        <dbReference type="EMBL" id="CRZ33373.1"/>
    </source>
</evidence>